<accession>A0ABY6FZ21</accession>
<dbReference type="Proteomes" id="UP001164305">
    <property type="component" value="Chromosome"/>
</dbReference>
<name>A0ABY6FZ21_9MICO</name>
<dbReference type="EMBL" id="CP107020">
    <property type="protein sequence ID" value="UYG16192.1"/>
    <property type="molecule type" value="Genomic_DNA"/>
</dbReference>
<dbReference type="PANTHER" id="PTHR30137:SF15">
    <property type="entry name" value="BLL6902 PROTEIN"/>
    <property type="match status" value="1"/>
</dbReference>
<dbReference type="RefSeq" id="WP_263593405.1">
    <property type="nucleotide sequence ID" value="NZ_CP107020.1"/>
</dbReference>
<feature type="compositionally biased region" description="Gly residues" evidence="1">
    <location>
        <begin position="357"/>
        <end position="366"/>
    </location>
</feature>
<dbReference type="InterPro" id="IPR011251">
    <property type="entry name" value="Luciferase-like_dom"/>
</dbReference>
<keyword evidence="4" id="KW-1185">Reference proteome</keyword>
<dbReference type="InterPro" id="IPR036661">
    <property type="entry name" value="Luciferase-like_sf"/>
</dbReference>
<dbReference type="Gene3D" id="3.20.20.30">
    <property type="entry name" value="Luciferase-like domain"/>
    <property type="match status" value="1"/>
</dbReference>
<dbReference type="Pfam" id="PF00296">
    <property type="entry name" value="Bac_luciferase"/>
    <property type="match status" value="1"/>
</dbReference>
<protein>
    <submittedName>
        <fullName evidence="3">LLM class flavin-dependent oxidoreductase</fullName>
    </submittedName>
</protein>
<dbReference type="SUPFAM" id="SSF51679">
    <property type="entry name" value="Bacterial luciferase-like"/>
    <property type="match status" value="1"/>
</dbReference>
<evidence type="ECO:0000313" key="4">
    <source>
        <dbReference type="Proteomes" id="UP001164305"/>
    </source>
</evidence>
<reference evidence="3" key="1">
    <citation type="submission" date="2022-10" db="EMBL/GenBank/DDBJ databases">
        <title>Whole-Genome Sequencing of Brachybacterium huguangmaarense BRM-3, Isolated from Betula schmidtii.</title>
        <authorList>
            <person name="Haam D."/>
        </authorList>
    </citation>
    <scope>NUCLEOTIDE SEQUENCE</scope>
    <source>
        <strain evidence="3">BRM-3</strain>
    </source>
</reference>
<feature type="domain" description="Luciferase-like" evidence="2">
    <location>
        <begin position="26"/>
        <end position="272"/>
    </location>
</feature>
<organism evidence="3 4">
    <name type="scientific">Brachybacterium huguangmaarense</name>
    <dbReference type="NCBI Taxonomy" id="1652028"/>
    <lineage>
        <taxon>Bacteria</taxon>
        <taxon>Bacillati</taxon>
        <taxon>Actinomycetota</taxon>
        <taxon>Actinomycetes</taxon>
        <taxon>Micrococcales</taxon>
        <taxon>Dermabacteraceae</taxon>
        <taxon>Brachybacterium</taxon>
    </lineage>
</organism>
<proteinExistence type="predicted"/>
<sequence>MTRPAEPAAPRSIGFLAFVDHTGIAPGGVRSRGLDDGVDLFARAESLGYDVGYVRHRHLQDYLSAPLPFLVAAGLAAPSLRVGTSLIPLRFENAGRLAEEAATTDLLLGGRLELGVGSGYAQQDAVNERAFGAVPGAIREHVDRTLADLLSFLDGEMVATADELFETEEAGTPLRIRPQAPTLRSRVAYGAGSERSARAAGSAGIGLQVSTLQPAVEPGQSFEEAQRDLIRAYRAASREAGHGEGRVTASRQVLPVTDPADLEAFEALIERDRQRQQAMHSGSALIGGRPAAFGRVVADAPETVAAFLAADVALAEADEIVLALPYGHPIGTVRRILEAFATGVAPHLRRAADGDEGAGGTNGRTGGVRAMG</sequence>
<dbReference type="InterPro" id="IPR050766">
    <property type="entry name" value="Bact_Lucif_Oxidored"/>
</dbReference>
<feature type="region of interest" description="Disordered" evidence="1">
    <location>
        <begin position="351"/>
        <end position="372"/>
    </location>
</feature>
<gene>
    <name evidence="3" type="ORF">BRM3_11260</name>
</gene>
<dbReference type="PANTHER" id="PTHR30137">
    <property type="entry name" value="LUCIFERASE-LIKE MONOOXYGENASE"/>
    <property type="match status" value="1"/>
</dbReference>
<evidence type="ECO:0000259" key="2">
    <source>
        <dbReference type="Pfam" id="PF00296"/>
    </source>
</evidence>
<evidence type="ECO:0000313" key="3">
    <source>
        <dbReference type="EMBL" id="UYG16192.1"/>
    </source>
</evidence>
<evidence type="ECO:0000256" key="1">
    <source>
        <dbReference type="SAM" id="MobiDB-lite"/>
    </source>
</evidence>